<feature type="compositionally biased region" description="Basic and acidic residues" evidence="1">
    <location>
        <begin position="32"/>
        <end position="43"/>
    </location>
</feature>
<reference evidence="2" key="1">
    <citation type="submission" date="2014-11" db="EMBL/GenBank/DDBJ databases">
        <authorList>
            <person name="Otto D Thomas"/>
            <person name="Naeem Raeece"/>
        </authorList>
    </citation>
    <scope>NUCLEOTIDE SEQUENCE</scope>
</reference>
<feature type="region of interest" description="Disordered" evidence="1">
    <location>
        <begin position="1908"/>
        <end position="1959"/>
    </location>
</feature>
<accession>A0A0G4HZT5</accession>
<feature type="compositionally biased region" description="Basic and acidic residues" evidence="1">
    <location>
        <begin position="410"/>
        <end position="431"/>
    </location>
</feature>
<feature type="compositionally biased region" description="Low complexity" evidence="1">
    <location>
        <begin position="1853"/>
        <end position="1862"/>
    </location>
</feature>
<feature type="region of interest" description="Disordered" evidence="1">
    <location>
        <begin position="685"/>
        <end position="807"/>
    </location>
</feature>
<feature type="compositionally biased region" description="Basic and acidic residues" evidence="1">
    <location>
        <begin position="882"/>
        <end position="894"/>
    </location>
</feature>
<feature type="region of interest" description="Disordered" evidence="1">
    <location>
        <begin position="1780"/>
        <end position="1816"/>
    </location>
</feature>
<sequence length="2064" mass="221822">MITIADSIPLSLNVTLAQALHGGAAFSGETGYRGKEKSEEQGRNGENQRIVQRNCNLGTGNQDEEGNSVKSPVGGAGTSENARVFRPLSRSRTLPDLRAPPEPEPSSIPAALQVCPRDFFLHYRLPLPLRPREGGTGNPQRHLLLSDKENRGENLPCRAVPAARQCSGGGQRRKETSACRPALVLADGAEGGGEERETPRQHERLAEDQTEETPLDRPGKAKGKERDYPSASKDRTCRVSPRRPISPSLYQGGKAGRRREIHGTVVEGEGRAEKNREGQTASPPSLPHYPAWLSARGPRRSPPKAAQRAPESRERKAKAGSLPSSPRRPRTANSAFSKGPDCPPWLPSQPHLLLEEPIRTSKKQQQLAVPISVYGSPNSGGGIVPQKEARESQMSVIAESFASRVESATEEGKRGRDRWVSARRDEKDRESAPVSPPRSPLPPSPRLSSKGGSPSLLSPKRAGKLPARRGRGGQTSPRRKYNKKGEKTLSPAPNIPPRDSQAVENDSPPAYPPSFSPNPSSCGGLTCSVGSRRSPLIPDAAHMHPQRLSPPPADPPPPPKSPRERLCGLCHRNSTGAPACPPTAVPHGYARVTMKVGPQTPSPLRSFSIPVTPPRQTPGTSFADGAMRRSVSCPLEAHEGGGTQERSMGGQREGLSPLQRFRMSSVCEISRQLQNKAREFILQSRERARERSQAQKEGDPGAFPSQRLPRGGGDLALLMRPKSSPHIMDRGAVATREWERRKTPTPFRRSWEEIAADREGRTPPLLPSPQSSPRDSPFAPPSDLFRSPSHREIQQDHPVTERDATPISEDRCVAYRAAAALSKSVVALAEPDRLGTPTPIMVEASTSADPPPSRRPTPPLSAAPWHGSPTGNFGRGMGMKAGEGKKRESPEAKGKKPTASESDPEVKACRADLTERTFGRGVGCGQRGLEEGNSGECVATAAQTALSFPPPSRLNGQGREEVTAEELEGAVLWQGAGELQDATGVATRNRCDNRGDSSDSPGDSQKASQLPTGCRQKKRKGSKRDLSPHGGESKKSLSPNHRKESPSPRSDLSASRSISRSRTLKNLELAEKEENQHSKHHPEGTHPTPPSNTHMNSAQAAAEGGGGGGFPTEVITPRSVSDRIRKRLAALAAAAKRSSRGEREKMRHTVALLSGHATCSRSPRENRKEPQPPSKLPPDTHTHPKSPKNAKVTQTPISPPPPPPSDTRQAGSMIHFGAFGALVQSQAAAAAKAKARRSAGRVTGAATTRPPRKLPRPSTPTFPLPLSDRGARRTAEHFEEQTALRANVPSATPISVLSQIAAHGSSPDPRKIEFENQKPPVLNMSDLPRVTPASPLPTTERRRRTETAGGAHTPAVVTFRPDHAKGPNEDTERGHQQKKEESVQKKKQDSITRPSWGPLPYRFKAPAPRRGGESAPRFPNPARPRHRADRDGYSALKPRDPSITEAVGPGPVPLAQSLSERGPREREREDLSFGSSSERRAKDLREEENPSGDSTRVSAPRQIHIYIRSPSPAVPLPLPSSSLADSPPFECLPLLPPAKRDTNKQEETTVYQDIPRAPFSQPCSVQLPDSQTIQADHPGCATLSKKSSFVYYSGNLHPEGRSEEEEKSQTDSRKASSAADRAPVAPINATPMPSGESSSSAFHEMQRGGAYRGSVTRLRRGVQSARCLATSECFPGGGSWPDSLQSRLTDERGSSIIEGDPFTFNLPQGRGDRTDGEVPVVQGRRMSGSGGVSLTAEKFKGQRRASDRVPSPSSVTALSPCRPMRPEEFARLKALRKAQVCKERDAQKPKAKKTKEAKTDARTGETTFPYGFPLTPASIRAGSQTCRNRMMRPMTSPPKASSLHDARRHPNSKRGSSSSGSRVRGGRCTTGPSLCGLERLAVPISQSPSDSEVAALLEVMARRAAEKEGGKLGGAVRGASSPPSSGLQSRQGGTNRQRPTTGTALQGERGNAGNGHGTPHITGARLVCTPEDISVSVVAQMAVKQRKAVAGVSLSRSDSARRVAASAAIGVRQAPLSAGFEDSRGERSAVDADRGEIPGPVFPGGGDEEFKDLLAFWTPGVRSR</sequence>
<feature type="compositionally biased region" description="Basic and acidic residues" evidence="1">
    <location>
        <begin position="1738"/>
        <end position="1747"/>
    </location>
</feature>
<feature type="region of interest" description="Disordered" evidence="1">
    <location>
        <begin position="1300"/>
        <end position="1501"/>
    </location>
</feature>
<feature type="compositionally biased region" description="Pro residues" evidence="1">
    <location>
        <begin position="548"/>
        <end position="560"/>
    </location>
</feature>
<feature type="region of interest" description="Disordered" evidence="1">
    <location>
        <begin position="163"/>
        <end position="570"/>
    </location>
</feature>
<feature type="region of interest" description="Disordered" evidence="1">
    <location>
        <begin position="1694"/>
        <end position="1714"/>
    </location>
</feature>
<evidence type="ECO:0000313" key="2">
    <source>
        <dbReference type="EMBL" id="CEM50103.1"/>
    </source>
</evidence>
<feature type="compositionally biased region" description="Basic and acidic residues" evidence="1">
    <location>
        <begin position="789"/>
        <end position="807"/>
    </location>
</feature>
<feature type="region of interest" description="Disordered" evidence="1">
    <location>
        <begin position="835"/>
        <end position="909"/>
    </location>
</feature>
<feature type="compositionally biased region" description="Basic and acidic residues" evidence="1">
    <location>
        <begin position="685"/>
        <end position="699"/>
    </location>
</feature>
<feature type="compositionally biased region" description="Low complexity" evidence="1">
    <location>
        <begin position="446"/>
        <end position="460"/>
    </location>
</feature>
<feature type="compositionally biased region" description="Polar residues" evidence="1">
    <location>
        <begin position="1561"/>
        <end position="1571"/>
    </location>
</feature>
<feature type="region of interest" description="Disordered" evidence="1">
    <location>
        <begin position="25"/>
        <end position="109"/>
    </location>
</feature>
<feature type="region of interest" description="Disordered" evidence="1">
    <location>
        <begin position="943"/>
        <end position="1277"/>
    </location>
</feature>
<feature type="compositionally biased region" description="Basic and acidic residues" evidence="1">
    <location>
        <begin position="1360"/>
        <end position="1390"/>
    </location>
</feature>
<feature type="compositionally biased region" description="Basic and acidic residues" evidence="1">
    <location>
        <begin position="1068"/>
        <end position="1084"/>
    </location>
</feature>
<feature type="compositionally biased region" description="Polar residues" evidence="1">
    <location>
        <begin position="998"/>
        <end position="1011"/>
    </location>
</feature>
<gene>
    <name evidence="2" type="ORF">Cvel_9803</name>
</gene>
<feature type="compositionally biased region" description="Basic and acidic residues" evidence="1">
    <location>
        <begin position="193"/>
        <end position="207"/>
    </location>
</feature>
<feature type="compositionally biased region" description="Polar residues" evidence="1">
    <location>
        <begin position="1921"/>
        <end position="1944"/>
    </location>
</feature>
<feature type="region of interest" description="Disordered" evidence="1">
    <location>
        <begin position="1593"/>
        <end position="1646"/>
    </location>
</feature>
<feature type="compositionally biased region" description="Polar residues" evidence="1">
    <location>
        <begin position="44"/>
        <end position="61"/>
    </location>
</feature>
<feature type="region of interest" description="Disordered" evidence="1">
    <location>
        <begin position="594"/>
        <end position="625"/>
    </location>
</feature>
<feature type="compositionally biased region" description="Pro residues" evidence="1">
    <location>
        <begin position="849"/>
        <end position="861"/>
    </location>
</feature>
<feature type="region of interest" description="Disordered" evidence="1">
    <location>
        <begin position="1738"/>
        <end position="1761"/>
    </location>
</feature>
<feature type="region of interest" description="Disordered" evidence="1">
    <location>
        <begin position="1529"/>
        <end position="1571"/>
    </location>
</feature>
<feature type="compositionally biased region" description="Low complexity" evidence="1">
    <location>
        <begin position="1047"/>
        <end position="1067"/>
    </location>
</feature>
<evidence type="ECO:0000256" key="1">
    <source>
        <dbReference type="SAM" id="MobiDB-lite"/>
    </source>
</evidence>
<dbReference type="EMBL" id="CDMZ01004554">
    <property type="protein sequence ID" value="CEM50103.1"/>
    <property type="molecule type" value="Genomic_DNA"/>
</dbReference>
<proteinExistence type="predicted"/>
<feature type="compositionally biased region" description="Basic and acidic residues" evidence="1">
    <location>
        <begin position="749"/>
        <end position="761"/>
    </location>
</feature>
<feature type="compositionally biased region" description="Basic and acidic residues" evidence="1">
    <location>
        <begin position="1538"/>
        <end position="1547"/>
    </location>
</feature>
<feature type="region of interest" description="Disordered" evidence="1">
    <location>
        <begin position="1829"/>
        <end position="1874"/>
    </location>
</feature>
<feature type="compositionally biased region" description="Basic and acidic residues" evidence="1">
    <location>
        <begin position="2021"/>
        <end position="2036"/>
    </location>
</feature>
<organism evidence="2">
    <name type="scientific">Chromera velia CCMP2878</name>
    <dbReference type="NCBI Taxonomy" id="1169474"/>
    <lineage>
        <taxon>Eukaryota</taxon>
        <taxon>Sar</taxon>
        <taxon>Alveolata</taxon>
        <taxon>Colpodellida</taxon>
        <taxon>Chromeraceae</taxon>
        <taxon>Chromera</taxon>
    </lineage>
</organism>
<feature type="compositionally biased region" description="Basic residues" evidence="1">
    <location>
        <begin position="461"/>
        <end position="482"/>
    </location>
</feature>
<feature type="compositionally biased region" description="Basic and acidic residues" evidence="1">
    <location>
        <begin position="1023"/>
        <end position="1046"/>
    </location>
</feature>
<feature type="compositionally biased region" description="Basic and acidic residues" evidence="1">
    <location>
        <begin position="1428"/>
        <end position="1442"/>
    </location>
</feature>
<feature type="compositionally biased region" description="Basic and acidic residues" evidence="1">
    <location>
        <begin position="1780"/>
        <end position="1803"/>
    </location>
</feature>
<feature type="compositionally biased region" description="Basic and acidic residues" evidence="1">
    <location>
        <begin position="214"/>
        <end position="237"/>
    </location>
</feature>
<feature type="compositionally biased region" description="Pro residues" evidence="1">
    <location>
        <begin position="434"/>
        <end position="445"/>
    </location>
</feature>
<feature type="region of interest" description="Disordered" evidence="1">
    <location>
        <begin position="2019"/>
        <end position="2046"/>
    </location>
</feature>
<feature type="compositionally biased region" description="Low complexity" evidence="1">
    <location>
        <begin position="768"/>
        <end position="777"/>
    </location>
</feature>
<name>A0A0G4HZT5_9ALVE</name>
<dbReference type="VEuPathDB" id="CryptoDB:Cvel_9803"/>
<feature type="region of interest" description="Disordered" evidence="1">
    <location>
        <begin position="130"/>
        <end position="149"/>
    </location>
</feature>
<feature type="compositionally biased region" description="Basic and acidic residues" evidence="1">
    <location>
        <begin position="1461"/>
        <end position="1488"/>
    </location>
</feature>
<feature type="compositionally biased region" description="Basic and acidic residues" evidence="1">
    <location>
        <begin position="268"/>
        <end position="277"/>
    </location>
</feature>
<protein>
    <submittedName>
        <fullName evidence="2">Uncharacterized protein</fullName>
    </submittedName>
</protein>